<dbReference type="Proteomes" id="UP000232688">
    <property type="component" value="Unassembled WGS sequence"/>
</dbReference>
<gene>
    <name evidence="1" type="ORF">RhiirA1_458786</name>
</gene>
<proteinExistence type="predicted"/>
<comment type="caution">
    <text evidence="1">The sequence shown here is derived from an EMBL/GenBank/DDBJ whole genome shotgun (WGS) entry which is preliminary data.</text>
</comment>
<dbReference type="VEuPathDB" id="FungiDB:FUN_012105"/>
<evidence type="ECO:0000313" key="2">
    <source>
        <dbReference type="Proteomes" id="UP000232688"/>
    </source>
</evidence>
<accession>A0A2N0RV29</accession>
<evidence type="ECO:0000313" key="1">
    <source>
        <dbReference type="EMBL" id="PKC67155.1"/>
    </source>
</evidence>
<dbReference type="AlphaFoldDB" id="A0A2N0RV29"/>
<dbReference type="VEuPathDB" id="FungiDB:RhiirFUN_005684"/>
<organism evidence="1 2">
    <name type="scientific">Rhizophagus irregularis</name>
    <dbReference type="NCBI Taxonomy" id="588596"/>
    <lineage>
        <taxon>Eukaryota</taxon>
        <taxon>Fungi</taxon>
        <taxon>Fungi incertae sedis</taxon>
        <taxon>Mucoromycota</taxon>
        <taxon>Glomeromycotina</taxon>
        <taxon>Glomeromycetes</taxon>
        <taxon>Glomerales</taxon>
        <taxon>Glomeraceae</taxon>
        <taxon>Rhizophagus</taxon>
    </lineage>
</organism>
<protein>
    <submittedName>
        <fullName evidence="1">Uncharacterized protein</fullName>
    </submittedName>
</protein>
<sequence>MPDDIGPSPFDHPYNPQDDIYLIQASKTKDSLKNLRKLKIDYFKNDFSTLYSCILVNRLWCPLLWENPFSNPTKNYNFIEIYLHNLNGDLITELNEYRIEDNLFPSNTLFNYPSLIKYLNIWKILPPISEWTKNAVKTLKPEKRYSCEVENFQRLIQMLLFKLIIDNEANLHTLEIEIFYTWNSHLDNILKLILQNPNFIHKNLNFYIRKISLNGNDFLLYQSLLLIKDYNCSNTLNTIILCNVNFKDIINLDKIFDQLEV</sequence>
<reference evidence="1 2" key="1">
    <citation type="submission" date="2017-10" db="EMBL/GenBank/DDBJ databases">
        <title>Extensive intraspecific genome diversity in a model arbuscular mycorrhizal fungus.</title>
        <authorList>
            <person name="Chen E.C.H."/>
            <person name="Morin E."/>
            <person name="Baudet D."/>
            <person name="Noel J."/>
            <person name="Ndikumana S."/>
            <person name="Charron P."/>
            <person name="St-Onge C."/>
            <person name="Giorgi J."/>
            <person name="Grigoriev I.V."/>
            <person name="Roux C."/>
            <person name="Martin F.M."/>
            <person name="Corradi N."/>
        </authorList>
    </citation>
    <scope>NUCLEOTIDE SEQUENCE [LARGE SCALE GENOMIC DNA]</scope>
    <source>
        <strain evidence="1 2">A1</strain>
    </source>
</reference>
<reference evidence="1 2" key="2">
    <citation type="submission" date="2017-10" db="EMBL/GenBank/DDBJ databases">
        <title>Genome analyses suggest a sexual origin of heterokaryosis in a supposedly ancient asexual fungus.</title>
        <authorList>
            <person name="Corradi N."/>
            <person name="Sedzielewska K."/>
            <person name="Noel J."/>
            <person name="Charron P."/>
            <person name="Farinelli L."/>
            <person name="Marton T."/>
            <person name="Kruger M."/>
            <person name="Pelin A."/>
            <person name="Brachmann A."/>
            <person name="Corradi N."/>
        </authorList>
    </citation>
    <scope>NUCLEOTIDE SEQUENCE [LARGE SCALE GENOMIC DNA]</scope>
    <source>
        <strain evidence="1 2">A1</strain>
    </source>
</reference>
<dbReference type="EMBL" id="LLXH01000410">
    <property type="protein sequence ID" value="PKC67155.1"/>
    <property type="molecule type" value="Genomic_DNA"/>
</dbReference>
<dbReference type="VEuPathDB" id="FungiDB:RhiirA1_458786"/>
<dbReference type="VEuPathDB" id="FungiDB:FUN_000926"/>
<name>A0A2N0RV29_9GLOM</name>